<dbReference type="InterPro" id="IPR023772">
    <property type="entry name" value="DNA-bd_HTH_TetR-type_CS"/>
</dbReference>
<dbReference type="EMBL" id="VCLA01000170">
    <property type="protein sequence ID" value="MQT03530.1"/>
    <property type="molecule type" value="Genomic_DNA"/>
</dbReference>
<dbReference type="InterPro" id="IPR036271">
    <property type="entry name" value="Tet_transcr_reg_TetR-rel_C_sf"/>
</dbReference>
<dbReference type="PRINTS" id="PR00455">
    <property type="entry name" value="HTHTETR"/>
</dbReference>
<dbReference type="Gene3D" id="1.10.357.10">
    <property type="entry name" value="Tetracycline Repressor, domain 2"/>
    <property type="match status" value="1"/>
</dbReference>
<dbReference type="PROSITE" id="PS01081">
    <property type="entry name" value="HTH_TETR_1"/>
    <property type="match status" value="1"/>
</dbReference>
<evidence type="ECO:0000256" key="3">
    <source>
        <dbReference type="ARBA" id="ARBA00023163"/>
    </source>
</evidence>
<dbReference type="InterPro" id="IPR050109">
    <property type="entry name" value="HTH-type_TetR-like_transc_reg"/>
</dbReference>
<dbReference type="GO" id="GO:0000976">
    <property type="term" value="F:transcription cis-regulatory region binding"/>
    <property type="evidence" value="ECO:0007669"/>
    <property type="project" value="TreeGrafter"/>
</dbReference>
<keyword evidence="1" id="KW-0805">Transcription regulation</keyword>
<keyword evidence="2 4" id="KW-0238">DNA-binding</keyword>
<name>A0A646KN67_STRJU</name>
<dbReference type="SUPFAM" id="SSF48498">
    <property type="entry name" value="Tetracyclin repressor-like, C-terminal domain"/>
    <property type="match status" value="1"/>
</dbReference>
<dbReference type="GO" id="GO:0003700">
    <property type="term" value="F:DNA-binding transcription factor activity"/>
    <property type="evidence" value="ECO:0007669"/>
    <property type="project" value="TreeGrafter"/>
</dbReference>
<reference evidence="6 7" key="1">
    <citation type="submission" date="2019-05" db="EMBL/GenBank/DDBJ databases">
        <title>Comparative genomics and metabolomics analyses of clavulanic acid producing Streptomyces species provides insight into specialized metabolism and evolution of beta-lactam biosynthetic gene clusters.</title>
        <authorList>
            <person name="Moore M.A."/>
            <person name="Cruz-Morales P."/>
            <person name="Barona Gomez F."/>
            <person name="Kapil T."/>
        </authorList>
    </citation>
    <scope>NUCLEOTIDE SEQUENCE [LARGE SCALE GENOMIC DNA]</scope>
    <source>
        <strain evidence="6 7">NRRL 5741</strain>
    </source>
</reference>
<keyword evidence="7" id="KW-1185">Reference proteome</keyword>
<evidence type="ECO:0000313" key="6">
    <source>
        <dbReference type="EMBL" id="MQT03530.1"/>
    </source>
</evidence>
<sequence>MMRADAVRNRRLLMDAAAAEFAENGMDVSITRIATRAGIGKGTVFRHFDTKEQLLAEIFSDRLEELVTAGLRLAESDDPGAALFEFMTIGTEIQARDRSFCQAAAALSRSESAVHASRERPADVAETLVAKAQRAGAIRDDITGLDIVLLLSAASQAVLSISEDAPGLWQRYLALIFDSLRPQNAHPLPTAAPTRAQFTG</sequence>
<dbReference type="Pfam" id="PF21597">
    <property type="entry name" value="TetR_C_43"/>
    <property type="match status" value="1"/>
</dbReference>
<dbReference type="InterPro" id="IPR049445">
    <property type="entry name" value="TetR_SbtR-like_C"/>
</dbReference>
<dbReference type="InterPro" id="IPR009057">
    <property type="entry name" value="Homeodomain-like_sf"/>
</dbReference>
<dbReference type="InterPro" id="IPR001647">
    <property type="entry name" value="HTH_TetR"/>
</dbReference>
<evidence type="ECO:0000259" key="5">
    <source>
        <dbReference type="PROSITE" id="PS50977"/>
    </source>
</evidence>
<protein>
    <submittedName>
        <fullName evidence="6">TetR family transcriptional regulator</fullName>
    </submittedName>
</protein>
<organism evidence="6 7">
    <name type="scientific">Streptomyces jumonjinensis</name>
    <dbReference type="NCBI Taxonomy" id="1945"/>
    <lineage>
        <taxon>Bacteria</taxon>
        <taxon>Bacillati</taxon>
        <taxon>Actinomycetota</taxon>
        <taxon>Actinomycetes</taxon>
        <taxon>Kitasatosporales</taxon>
        <taxon>Streptomycetaceae</taxon>
        <taxon>Streptomyces</taxon>
    </lineage>
</organism>
<dbReference type="PANTHER" id="PTHR30055">
    <property type="entry name" value="HTH-TYPE TRANSCRIPTIONAL REGULATOR RUTR"/>
    <property type="match status" value="1"/>
</dbReference>
<dbReference type="AlphaFoldDB" id="A0A646KN67"/>
<evidence type="ECO:0000256" key="1">
    <source>
        <dbReference type="ARBA" id="ARBA00023015"/>
    </source>
</evidence>
<evidence type="ECO:0000256" key="4">
    <source>
        <dbReference type="PROSITE-ProRule" id="PRU00335"/>
    </source>
</evidence>
<comment type="caution">
    <text evidence="6">The sequence shown here is derived from an EMBL/GenBank/DDBJ whole genome shotgun (WGS) entry which is preliminary data.</text>
</comment>
<feature type="domain" description="HTH tetR-type" evidence="5">
    <location>
        <begin position="7"/>
        <end position="66"/>
    </location>
</feature>
<proteinExistence type="predicted"/>
<gene>
    <name evidence="6" type="ORF">FF041_26130</name>
</gene>
<evidence type="ECO:0000256" key="2">
    <source>
        <dbReference type="ARBA" id="ARBA00023125"/>
    </source>
</evidence>
<dbReference type="SUPFAM" id="SSF46689">
    <property type="entry name" value="Homeodomain-like"/>
    <property type="match status" value="1"/>
</dbReference>
<dbReference type="Proteomes" id="UP000419138">
    <property type="component" value="Unassembled WGS sequence"/>
</dbReference>
<dbReference type="PROSITE" id="PS50977">
    <property type="entry name" value="HTH_TETR_2"/>
    <property type="match status" value="1"/>
</dbReference>
<dbReference type="RefSeq" id="WP_153525017.1">
    <property type="nucleotide sequence ID" value="NZ_VCLA01000170.1"/>
</dbReference>
<accession>A0A646KN67</accession>
<keyword evidence="3" id="KW-0804">Transcription</keyword>
<dbReference type="PANTHER" id="PTHR30055:SF234">
    <property type="entry name" value="HTH-TYPE TRANSCRIPTIONAL REGULATOR BETI"/>
    <property type="match status" value="1"/>
</dbReference>
<dbReference type="Pfam" id="PF00440">
    <property type="entry name" value="TetR_N"/>
    <property type="match status" value="1"/>
</dbReference>
<dbReference type="OrthoDB" id="9795011at2"/>
<feature type="DNA-binding region" description="H-T-H motif" evidence="4">
    <location>
        <begin position="29"/>
        <end position="48"/>
    </location>
</feature>
<evidence type="ECO:0000313" key="7">
    <source>
        <dbReference type="Proteomes" id="UP000419138"/>
    </source>
</evidence>